<organism evidence="1 2">
    <name type="scientific">Klebsiella michiganensis</name>
    <dbReference type="NCBI Taxonomy" id="1134687"/>
    <lineage>
        <taxon>Bacteria</taxon>
        <taxon>Pseudomonadati</taxon>
        <taxon>Pseudomonadota</taxon>
        <taxon>Gammaproteobacteria</taxon>
        <taxon>Enterobacterales</taxon>
        <taxon>Enterobacteriaceae</taxon>
        <taxon>Klebsiella/Raoultella group</taxon>
        <taxon>Klebsiella</taxon>
    </lineage>
</organism>
<comment type="caution">
    <text evidence="1">The sequence shown here is derived from an EMBL/GenBank/DDBJ whole genome shotgun (WGS) entry which is preliminary data.</text>
</comment>
<accession>A0A7H4NCU5</accession>
<evidence type="ECO:0000313" key="2">
    <source>
        <dbReference type="Proteomes" id="UP000255050"/>
    </source>
</evidence>
<dbReference type="InterPro" id="IPR037171">
    <property type="entry name" value="NagB/RpiA_transferase-like"/>
</dbReference>
<dbReference type="AlphaFoldDB" id="A0A7H4NCU5"/>
<proteinExistence type="predicted"/>
<sequence length="70" mass="7760">MLAETKRGMVEHASQVIIVCDYSKLNNTSLAQFTAADRIDTVVVDRLPDDVQAYRNAGIQVISLDEEAHL</sequence>
<dbReference type="InterPro" id="IPR014036">
    <property type="entry name" value="DeoR-like_C"/>
</dbReference>
<dbReference type="EMBL" id="UGJR01000002">
    <property type="protein sequence ID" value="STR44032.1"/>
    <property type="molecule type" value="Genomic_DNA"/>
</dbReference>
<reference evidence="1 2" key="1">
    <citation type="submission" date="2018-06" db="EMBL/GenBank/DDBJ databases">
        <authorList>
            <consortium name="Pathogen Informatics"/>
            <person name="Doyle S."/>
        </authorList>
    </citation>
    <scope>NUCLEOTIDE SEQUENCE [LARGE SCALE GENOMIC DNA]</scope>
    <source>
        <strain evidence="1 2">NCTC11694</strain>
    </source>
</reference>
<gene>
    <name evidence="1" type="primary">glcR_4</name>
    <name evidence="1" type="ORF">NCTC11694_05325</name>
</gene>
<dbReference type="Proteomes" id="UP000255050">
    <property type="component" value="Unassembled WGS sequence"/>
</dbReference>
<evidence type="ECO:0000313" key="1">
    <source>
        <dbReference type="EMBL" id="STR44032.1"/>
    </source>
</evidence>
<dbReference type="Pfam" id="PF00455">
    <property type="entry name" value="DeoRC"/>
    <property type="match status" value="1"/>
</dbReference>
<dbReference type="SUPFAM" id="SSF100950">
    <property type="entry name" value="NagB/RpiA/CoA transferase-like"/>
    <property type="match status" value="1"/>
</dbReference>
<protein>
    <submittedName>
        <fullName evidence="1">DeoR transcriptional regulator</fullName>
    </submittedName>
</protein>
<name>A0A7H4NCU5_9ENTR</name>